<dbReference type="AlphaFoldDB" id="R7RX04"/>
<evidence type="ECO:0000313" key="2">
    <source>
        <dbReference type="Proteomes" id="UP000053927"/>
    </source>
</evidence>
<reference evidence="2" key="1">
    <citation type="journal article" date="2012" name="Science">
        <title>The Paleozoic origin of enzymatic lignin decomposition reconstructed from 31 fungal genomes.</title>
        <authorList>
            <person name="Floudas D."/>
            <person name="Binder M."/>
            <person name="Riley R."/>
            <person name="Barry K."/>
            <person name="Blanchette R.A."/>
            <person name="Henrissat B."/>
            <person name="Martinez A.T."/>
            <person name="Otillar R."/>
            <person name="Spatafora J.W."/>
            <person name="Yadav J.S."/>
            <person name="Aerts A."/>
            <person name="Benoit I."/>
            <person name="Boyd A."/>
            <person name="Carlson A."/>
            <person name="Copeland A."/>
            <person name="Coutinho P.M."/>
            <person name="de Vries R.P."/>
            <person name="Ferreira P."/>
            <person name="Findley K."/>
            <person name="Foster B."/>
            <person name="Gaskell J."/>
            <person name="Glotzer D."/>
            <person name="Gorecki P."/>
            <person name="Heitman J."/>
            <person name="Hesse C."/>
            <person name="Hori C."/>
            <person name="Igarashi K."/>
            <person name="Jurgens J.A."/>
            <person name="Kallen N."/>
            <person name="Kersten P."/>
            <person name="Kohler A."/>
            <person name="Kuees U."/>
            <person name="Kumar T.K.A."/>
            <person name="Kuo A."/>
            <person name="LaButti K."/>
            <person name="Larrondo L.F."/>
            <person name="Lindquist E."/>
            <person name="Ling A."/>
            <person name="Lombard V."/>
            <person name="Lucas S."/>
            <person name="Lundell T."/>
            <person name="Martin R."/>
            <person name="McLaughlin D.J."/>
            <person name="Morgenstern I."/>
            <person name="Morin E."/>
            <person name="Murat C."/>
            <person name="Nagy L.G."/>
            <person name="Nolan M."/>
            <person name="Ohm R.A."/>
            <person name="Patyshakuliyeva A."/>
            <person name="Rokas A."/>
            <person name="Ruiz-Duenas F.J."/>
            <person name="Sabat G."/>
            <person name="Salamov A."/>
            <person name="Samejima M."/>
            <person name="Schmutz J."/>
            <person name="Slot J.C."/>
            <person name="St John F."/>
            <person name="Stenlid J."/>
            <person name="Sun H."/>
            <person name="Sun S."/>
            <person name="Syed K."/>
            <person name="Tsang A."/>
            <person name="Wiebenga A."/>
            <person name="Young D."/>
            <person name="Pisabarro A."/>
            <person name="Eastwood D.C."/>
            <person name="Martin F."/>
            <person name="Cullen D."/>
            <person name="Grigoriev I.V."/>
            <person name="Hibbett D.S."/>
        </authorList>
    </citation>
    <scope>NUCLEOTIDE SEQUENCE [LARGE SCALE GENOMIC DNA]</scope>
    <source>
        <strain evidence="2">FP-91666</strain>
    </source>
</reference>
<gene>
    <name evidence="1" type="ORF">STEHIDRAFT_164187</name>
</gene>
<evidence type="ECO:0000313" key="1">
    <source>
        <dbReference type="EMBL" id="EIM78932.1"/>
    </source>
</evidence>
<organism evidence="1 2">
    <name type="scientific">Stereum hirsutum (strain FP-91666)</name>
    <name type="common">White-rot fungus</name>
    <dbReference type="NCBI Taxonomy" id="721885"/>
    <lineage>
        <taxon>Eukaryota</taxon>
        <taxon>Fungi</taxon>
        <taxon>Dikarya</taxon>
        <taxon>Basidiomycota</taxon>
        <taxon>Agaricomycotina</taxon>
        <taxon>Agaricomycetes</taxon>
        <taxon>Russulales</taxon>
        <taxon>Stereaceae</taxon>
        <taxon>Stereum</taxon>
    </lineage>
</organism>
<dbReference type="GeneID" id="18802576"/>
<dbReference type="KEGG" id="shs:STEHIDRAFT_164187"/>
<dbReference type="EMBL" id="JH687527">
    <property type="protein sequence ID" value="EIM78932.1"/>
    <property type="molecule type" value="Genomic_DNA"/>
</dbReference>
<keyword evidence="2" id="KW-1185">Reference proteome</keyword>
<protein>
    <submittedName>
        <fullName evidence="1">Uncharacterized protein</fullName>
    </submittedName>
</protein>
<name>R7RX04_STEHR</name>
<proteinExistence type="predicted"/>
<accession>R7RX04</accession>
<dbReference type="RefSeq" id="XP_007311970.1">
    <property type="nucleotide sequence ID" value="XM_007311908.1"/>
</dbReference>
<sequence>MALIVVPRQGGRRRMSYPRGTAAVRMLTGHVGGLRTRYFCRTQTILAWLDSGSAEQTNS</sequence>
<dbReference type="Proteomes" id="UP000053927">
    <property type="component" value="Unassembled WGS sequence"/>
</dbReference>